<evidence type="ECO:0000256" key="8">
    <source>
        <dbReference type="ARBA" id="ARBA00023136"/>
    </source>
</evidence>
<keyword evidence="8" id="KW-0472">Membrane</keyword>
<keyword evidence="7" id="KW-0157">Chromophore</keyword>
<evidence type="ECO:0000256" key="5">
    <source>
        <dbReference type="ARBA" id="ARBA00022692"/>
    </source>
</evidence>
<dbReference type="InterPro" id="IPR036001">
    <property type="entry name" value="PS_II_antenna-like_sf"/>
</dbReference>
<keyword evidence="3" id="KW-0602">Photosynthesis</keyword>
<dbReference type="GO" id="GO:0016168">
    <property type="term" value="F:chlorophyll binding"/>
    <property type="evidence" value="ECO:0007669"/>
    <property type="project" value="UniProtKB-KW"/>
</dbReference>
<evidence type="ECO:0000313" key="11">
    <source>
        <dbReference type="Proteomes" id="UP001234989"/>
    </source>
</evidence>
<evidence type="ECO:0000313" key="10">
    <source>
        <dbReference type="EMBL" id="WMV49800.1"/>
    </source>
</evidence>
<name>A0AAF0UPT6_SOLVR</name>
<evidence type="ECO:0000256" key="2">
    <source>
        <dbReference type="ARBA" id="ARBA00022494"/>
    </source>
</evidence>
<dbReference type="SUPFAM" id="SSF161077">
    <property type="entry name" value="Photosystem II antenna protein-like"/>
    <property type="match status" value="1"/>
</dbReference>
<keyword evidence="6" id="KW-1133">Transmembrane helix</keyword>
<keyword evidence="9" id="KW-0604">Photosystem II</keyword>
<evidence type="ECO:0000256" key="4">
    <source>
        <dbReference type="ARBA" id="ARBA00022640"/>
    </source>
</evidence>
<dbReference type="AlphaFoldDB" id="A0AAF0UPT6"/>
<keyword evidence="11" id="KW-1185">Reference proteome</keyword>
<dbReference type="GO" id="GO:0009767">
    <property type="term" value="P:photosynthetic electron transport chain"/>
    <property type="evidence" value="ECO:0007669"/>
    <property type="project" value="InterPro"/>
</dbReference>
<evidence type="ECO:0000256" key="3">
    <source>
        <dbReference type="ARBA" id="ARBA00022531"/>
    </source>
</evidence>
<protein>
    <submittedName>
        <fullName evidence="10">Uncharacterized protein</fullName>
    </submittedName>
</protein>
<proteinExistence type="predicted"/>
<dbReference type="EMBL" id="CP133621">
    <property type="protein sequence ID" value="WMV49800.1"/>
    <property type="molecule type" value="Genomic_DNA"/>
</dbReference>
<reference evidence="10" key="1">
    <citation type="submission" date="2023-08" db="EMBL/GenBank/DDBJ databases">
        <title>A de novo genome assembly of Solanum verrucosum Schlechtendal, a Mexican diploid species geographically isolated from the other diploid A-genome species in potato relatives.</title>
        <authorList>
            <person name="Hosaka K."/>
        </authorList>
    </citation>
    <scope>NUCLEOTIDE SEQUENCE</scope>
    <source>
        <tissue evidence="10">Young leaves</tissue>
    </source>
</reference>
<dbReference type="Proteomes" id="UP001234989">
    <property type="component" value="Chromosome 10"/>
</dbReference>
<evidence type="ECO:0000256" key="9">
    <source>
        <dbReference type="ARBA" id="ARBA00023276"/>
    </source>
</evidence>
<organism evidence="10 11">
    <name type="scientific">Solanum verrucosum</name>
    <dbReference type="NCBI Taxonomy" id="315347"/>
    <lineage>
        <taxon>Eukaryota</taxon>
        <taxon>Viridiplantae</taxon>
        <taxon>Streptophyta</taxon>
        <taxon>Embryophyta</taxon>
        <taxon>Tracheophyta</taxon>
        <taxon>Spermatophyta</taxon>
        <taxon>Magnoliopsida</taxon>
        <taxon>eudicotyledons</taxon>
        <taxon>Gunneridae</taxon>
        <taxon>Pentapetalae</taxon>
        <taxon>asterids</taxon>
        <taxon>lamiids</taxon>
        <taxon>Solanales</taxon>
        <taxon>Solanaceae</taxon>
        <taxon>Solanoideae</taxon>
        <taxon>Solaneae</taxon>
        <taxon>Solanum</taxon>
    </lineage>
</organism>
<dbReference type="Pfam" id="PF00421">
    <property type="entry name" value="PSII"/>
    <property type="match status" value="1"/>
</dbReference>
<keyword evidence="2" id="KW-0148">Chlorophyll</keyword>
<evidence type="ECO:0000256" key="6">
    <source>
        <dbReference type="ARBA" id="ARBA00022989"/>
    </source>
</evidence>
<keyword evidence="5" id="KW-0812">Transmembrane</keyword>
<evidence type="ECO:0000256" key="7">
    <source>
        <dbReference type="ARBA" id="ARBA00022991"/>
    </source>
</evidence>
<sequence>MGLSWYHVHILVLNDLDRLFSVHIMHTTLVVGWVDSMALYELAVFDPSDLVLDPMWRKGDCNESRLVWSRNMGVRSLWTNGKRTTCKSRVGRVANNISN</sequence>
<accession>A0AAF0UPT6</accession>
<evidence type="ECO:0000256" key="1">
    <source>
        <dbReference type="ARBA" id="ARBA00004141"/>
    </source>
</evidence>
<gene>
    <name evidence="10" type="ORF">MTR67_043185</name>
</gene>
<keyword evidence="4" id="KW-0934">Plastid</keyword>
<dbReference type="GO" id="GO:0009523">
    <property type="term" value="C:photosystem II"/>
    <property type="evidence" value="ECO:0007669"/>
    <property type="project" value="UniProtKB-KW"/>
</dbReference>
<dbReference type="InterPro" id="IPR000932">
    <property type="entry name" value="PS_antenna-like"/>
</dbReference>
<comment type="subcellular location">
    <subcellularLocation>
        <location evidence="1">Membrane</location>
        <topology evidence="1">Multi-pass membrane protein</topology>
    </subcellularLocation>
</comment>